<name>F0IZY6_ACIMA</name>
<keyword evidence="6 7" id="KW-0472">Membrane</keyword>
<dbReference type="GO" id="GO:0055085">
    <property type="term" value="P:transmembrane transport"/>
    <property type="evidence" value="ECO:0007669"/>
    <property type="project" value="InterPro"/>
</dbReference>
<feature type="transmembrane region" description="Helical" evidence="7">
    <location>
        <begin position="79"/>
        <end position="99"/>
    </location>
</feature>
<accession>F0IZY6</accession>
<dbReference type="GO" id="GO:0005886">
    <property type="term" value="C:plasma membrane"/>
    <property type="evidence" value="ECO:0007669"/>
    <property type="project" value="UniProtKB-SubCell"/>
</dbReference>
<keyword evidence="5 7" id="KW-1133">Transmembrane helix</keyword>
<proteinExistence type="inferred from homology"/>
<dbReference type="PROSITE" id="PS50928">
    <property type="entry name" value="ABC_TM1"/>
    <property type="match status" value="1"/>
</dbReference>
<feature type="transmembrane region" description="Helical" evidence="7">
    <location>
        <begin position="177"/>
        <end position="194"/>
    </location>
</feature>
<comment type="similarity">
    <text evidence="7">Belongs to the binding-protein-dependent transport system permease family.</text>
</comment>
<keyword evidence="10" id="KW-1185">Reference proteome</keyword>
<evidence type="ECO:0000313" key="9">
    <source>
        <dbReference type="EMBL" id="BAJ81346.1"/>
    </source>
</evidence>
<dbReference type="CDD" id="cd06261">
    <property type="entry name" value="TM_PBP2"/>
    <property type="match status" value="1"/>
</dbReference>
<dbReference type="HOGENOM" id="CLU_046113_1_2_5"/>
<dbReference type="PANTHER" id="PTHR30151:SF0">
    <property type="entry name" value="ABC TRANSPORTER PERMEASE PROTEIN MJ0413-RELATED"/>
    <property type="match status" value="1"/>
</dbReference>
<dbReference type="Proteomes" id="UP000007100">
    <property type="component" value="Chromosome"/>
</dbReference>
<evidence type="ECO:0000259" key="8">
    <source>
        <dbReference type="PROSITE" id="PS50928"/>
    </source>
</evidence>
<feature type="domain" description="ABC transmembrane type-1" evidence="8">
    <location>
        <begin position="71"/>
        <end position="252"/>
    </location>
</feature>
<evidence type="ECO:0000256" key="7">
    <source>
        <dbReference type="RuleBase" id="RU363032"/>
    </source>
</evidence>
<evidence type="ECO:0000256" key="1">
    <source>
        <dbReference type="ARBA" id="ARBA00004651"/>
    </source>
</evidence>
<dbReference type="InterPro" id="IPR035906">
    <property type="entry name" value="MetI-like_sf"/>
</dbReference>
<reference evidence="9 10" key="1">
    <citation type="submission" date="2010-12" db="EMBL/GenBank/DDBJ databases">
        <title>Whole genome sequence of Acidiphilium multivorum AIU301.</title>
        <authorList>
            <person name="Narita-Yamada S."/>
            <person name="Nakamura S."/>
            <person name="Ito N."/>
            <person name="Takarada H."/>
            <person name="Katano Y."/>
            <person name="Nakazawa H."/>
            <person name="Hosoyama A."/>
            <person name="Yamada R."/>
            <person name="Fujita N."/>
        </authorList>
    </citation>
    <scope>NUCLEOTIDE SEQUENCE [LARGE SCALE GENOMIC DNA]</scope>
    <source>
        <strain evidence="10">DSM 11245 / JCM 8867 / AIU301</strain>
    </source>
</reference>
<keyword evidence="4 7" id="KW-0812">Transmembrane</keyword>
<dbReference type="KEGG" id="amv:ACMV_19990"/>
<feature type="transmembrane region" description="Helical" evidence="7">
    <location>
        <begin position="206"/>
        <end position="228"/>
    </location>
</feature>
<evidence type="ECO:0000256" key="3">
    <source>
        <dbReference type="ARBA" id="ARBA00022475"/>
    </source>
</evidence>
<organism evidence="9 10">
    <name type="scientific">Acidiphilium multivorum (strain DSM 11245 / JCM 8867 / NBRC 100883 / AIU 301)</name>
    <dbReference type="NCBI Taxonomy" id="926570"/>
    <lineage>
        <taxon>Bacteria</taxon>
        <taxon>Pseudomonadati</taxon>
        <taxon>Pseudomonadota</taxon>
        <taxon>Alphaproteobacteria</taxon>
        <taxon>Acetobacterales</taxon>
        <taxon>Acidocellaceae</taxon>
        <taxon>Acidiphilium</taxon>
    </lineage>
</organism>
<evidence type="ECO:0000256" key="2">
    <source>
        <dbReference type="ARBA" id="ARBA00022448"/>
    </source>
</evidence>
<dbReference type="Gene3D" id="1.10.3720.10">
    <property type="entry name" value="MetI-like"/>
    <property type="match status" value="1"/>
</dbReference>
<comment type="subcellular location">
    <subcellularLocation>
        <location evidence="1 7">Cell membrane</location>
        <topology evidence="1 7">Multi-pass membrane protein</topology>
    </subcellularLocation>
</comment>
<evidence type="ECO:0000313" key="10">
    <source>
        <dbReference type="Proteomes" id="UP000007100"/>
    </source>
</evidence>
<dbReference type="Pfam" id="PF00528">
    <property type="entry name" value="BPD_transp_1"/>
    <property type="match status" value="1"/>
</dbReference>
<dbReference type="InterPro" id="IPR000515">
    <property type="entry name" value="MetI-like"/>
</dbReference>
<feature type="transmembrane region" description="Helical" evidence="7">
    <location>
        <begin position="134"/>
        <end position="153"/>
    </location>
</feature>
<keyword evidence="3" id="KW-1003">Cell membrane</keyword>
<sequence>MAGHARGRWRPSRNICIGAASVGTVLLLWQTMSSLGVVPTVLLPGPVTLARQAVVLAGQGGAVPFQLEHDITLTMVRLLGGFACAVALAVPLGVISALWPPAGKLLQPVFAVLMAVPAIAIVPILMLITGIGNATDVTVVIFTAFVPIAVYVHEGVKLVDRRYYWTARSFGTRPVDVFRHILLPGIAVPLIAGLRMGMGYAWRSLIATESLTALSGGLGYSIFQAAQFFDTRTIYLYMVVIALLGFGIEALFRRAERRTAIRWGVIASGGSQ</sequence>
<evidence type="ECO:0000256" key="5">
    <source>
        <dbReference type="ARBA" id="ARBA00022989"/>
    </source>
</evidence>
<protein>
    <submittedName>
        <fullName evidence="9">Putative ABC transporter permease protein</fullName>
    </submittedName>
</protein>
<evidence type="ECO:0000256" key="6">
    <source>
        <dbReference type="ARBA" id="ARBA00023136"/>
    </source>
</evidence>
<feature type="transmembrane region" description="Helical" evidence="7">
    <location>
        <begin position="105"/>
        <end position="127"/>
    </location>
</feature>
<evidence type="ECO:0000256" key="4">
    <source>
        <dbReference type="ARBA" id="ARBA00022692"/>
    </source>
</evidence>
<gene>
    <name evidence="9" type="ordered locus">ACMV_19990</name>
</gene>
<dbReference type="PANTHER" id="PTHR30151">
    <property type="entry name" value="ALKANE SULFONATE ABC TRANSPORTER-RELATED, MEMBRANE SUBUNIT"/>
    <property type="match status" value="1"/>
</dbReference>
<keyword evidence="2 7" id="KW-0813">Transport</keyword>
<dbReference type="EMBL" id="AP012035">
    <property type="protein sequence ID" value="BAJ81346.1"/>
    <property type="molecule type" value="Genomic_DNA"/>
</dbReference>
<feature type="transmembrane region" description="Helical" evidence="7">
    <location>
        <begin position="234"/>
        <end position="252"/>
    </location>
</feature>
<dbReference type="SUPFAM" id="SSF161098">
    <property type="entry name" value="MetI-like"/>
    <property type="match status" value="1"/>
</dbReference>
<dbReference type="AlphaFoldDB" id="F0IZY6"/>